<feature type="transmembrane region" description="Helical" evidence="7">
    <location>
        <begin position="210"/>
        <end position="229"/>
    </location>
</feature>
<comment type="subcellular location">
    <subcellularLocation>
        <location evidence="1">Membrane</location>
        <topology evidence="1">Multi-pass membrane protein</topology>
    </subcellularLocation>
</comment>
<evidence type="ECO:0000256" key="3">
    <source>
        <dbReference type="ARBA" id="ARBA00022692"/>
    </source>
</evidence>
<dbReference type="InterPro" id="IPR011701">
    <property type="entry name" value="MFS"/>
</dbReference>
<name>A0A061B150_RHOTO</name>
<keyword evidence="5 7" id="KW-0472">Membrane</keyword>
<dbReference type="InterPro" id="IPR036259">
    <property type="entry name" value="MFS_trans_sf"/>
</dbReference>
<evidence type="ECO:0000256" key="1">
    <source>
        <dbReference type="ARBA" id="ARBA00004141"/>
    </source>
</evidence>
<feature type="region of interest" description="Disordered" evidence="6">
    <location>
        <begin position="1"/>
        <end position="60"/>
    </location>
</feature>
<dbReference type="GO" id="GO:0022857">
    <property type="term" value="F:transmembrane transporter activity"/>
    <property type="evidence" value="ECO:0007669"/>
    <property type="project" value="InterPro"/>
</dbReference>
<accession>A0A061B150</accession>
<feature type="compositionally biased region" description="Basic and acidic residues" evidence="6">
    <location>
        <begin position="31"/>
        <end position="52"/>
    </location>
</feature>
<sequence length="604" mass="67397">MAPSLANVEILPAQPQLHVSPARSPSANSLDDLKDDKVDAYGKSETTYDKSETTSLSSRAPLAPRADIASHSAGAAILRLLGVRKRSAFDDPDAVATQESVYDGPLAAAYAPSDEWENKAAFDPSFRWTNREEKALKRKLDIKIFLWVAIMFLALDIDRANLANATADNLLKDLGLTHGDYNLGNTLSKLGFLIAELPSQMIGKKIGVDIWLPTQIVVFSILSFAQFWMNGRTSFLALRFLIAAGQGGFVPDVILYLSYFYTKSELVTRLSWWYTINFSSNTLTAFLAVGLLKMRGVGGYAGWRWMFLIEGLLTLLVGIASFFLLTPGPSQTKAKWRPNGYFTDREVKIIVNKVLRDDPTKASMHNRQALTPKLLWKSACDYDLWPLYLLGLTFGIPGNPISYYFQISMKSLGFSTVMANVLAVPNTIISIVTLLLLAIASELTNNRWAICAIQNVWFVACLIPLRVLPDPISPWTYFALATVLLGSPYAHSVQVTWCSRLAGSVRTRTFSASLYNMAVQTSAIIGANIYQADDAPRYKRGNTILLAIAAWNLVVMYPGIFLYYRARNAHKERKWNAMSVEEQKQYLETTTDEGCKRLDFRFVY</sequence>
<evidence type="ECO:0000259" key="8">
    <source>
        <dbReference type="PROSITE" id="PS50850"/>
    </source>
</evidence>
<evidence type="ECO:0000256" key="7">
    <source>
        <dbReference type="SAM" id="Phobius"/>
    </source>
</evidence>
<dbReference type="PANTHER" id="PTHR43791">
    <property type="entry name" value="PERMEASE-RELATED"/>
    <property type="match status" value="1"/>
</dbReference>
<gene>
    <name evidence="9" type="ORF">RHTO0S_05e06876g</name>
</gene>
<dbReference type="OrthoDB" id="1935484at2759"/>
<dbReference type="PANTHER" id="PTHR43791:SF65">
    <property type="entry name" value="MAJOR FACILITATOR SUPERFAMILY (MFS) PROFILE DOMAIN-CONTAINING PROTEIN-RELATED"/>
    <property type="match status" value="1"/>
</dbReference>
<dbReference type="FunFam" id="1.20.1250.20:FF:000106">
    <property type="entry name" value="MFS transporter, putative"/>
    <property type="match status" value="1"/>
</dbReference>
<protein>
    <submittedName>
        <fullName evidence="9">RHTO0S05e06876g1_1</fullName>
    </submittedName>
</protein>
<organism evidence="9">
    <name type="scientific">Rhodotorula toruloides</name>
    <name type="common">Yeast</name>
    <name type="synonym">Rhodosporidium toruloides</name>
    <dbReference type="NCBI Taxonomy" id="5286"/>
    <lineage>
        <taxon>Eukaryota</taxon>
        <taxon>Fungi</taxon>
        <taxon>Dikarya</taxon>
        <taxon>Basidiomycota</taxon>
        <taxon>Pucciniomycotina</taxon>
        <taxon>Microbotryomycetes</taxon>
        <taxon>Sporidiobolales</taxon>
        <taxon>Sporidiobolaceae</taxon>
        <taxon>Rhodotorula</taxon>
    </lineage>
</organism>
<dbReference type="AlphaFoldDB" id="A0A061B150"/>
<evidence type="ECO:0000256" key="6">
    <source>
        <dbReference type="SAM" id="MobiDB-lite"/>
    </source>
</evidence>
<feature type="transmembrane region" description="Helical" evidence="7">
    <location>
        <begin position="475"/>
        <end position="491"/>
    </location>
</feature>
<dbReference type="GO" id="GO:0016020">
    <property type="term" value="C:membrane"/>
    <property type="evidence" value="ECO:0007669"/>
    <property type="project" value="UniProtKB-SubCell"/>
</dbReference>
<reference evidence="9" key="1">
    <citation type="journal article" date="2014" name="Genome Announc.">
        <title>Draft genome sequence of Rhodosporidium toruloides CECT1137, an oleaginous yeast of biotechnological interest.</title>
        <authorList>
            <person name="Morin N."/>
            <person name="Calcas X."/>
            <person name="Devillers H."/>
            <person name="Durrens P."/>
            <person name="Sherman D.J."/>
            <person name="Nicaud J.-M."/>
            <person name="Neuveglise C."/>
        </authorList>
    </citation>
    <scope>NUCLEOTIDE SEQUENCE</scope>
    <source>
        <strain evidence="9">CECT1137</strain>
    </source>
</reference>
<feature type="transmembrane region" description="Helical" evidence="7">
    <location>
        <begin position="544"/>
        <end position="564"/>
    </location>
</feature>
<evidence type="ECO:0000256" key="2">
    <source>
        <dbReference type="ARBA" id="ARBA00022448"/>
    </source>
</evidence>
<keyword evidence="2" id="KW-0813">Transport</keyword>
<feature type="transmembrane region" description="Helical" evidence="7">
    <location>
        <begin position="236"/>
        <end position="259"/>
    </location>
</feature>
<dbReference type="Pfam" id="PF07690">
    <property type="entry name" value="MFS_1"/>
    <property type="match status" value="1"/>
</dbReference>
<dbReference type="PROSITE" id="PS50850">
    <property type="entry name" value="MFS"/>
    <property type="match status" value="1"/>
</dbReference>
<keyword evidence="4 7" id="KW-1133">Transmembrane helix</keyword>
<keyword evidence="3 7" id="KW-0812">Transmembrane</keyword>
<feature type="transmembrane region" description="Helical" evidence="7">
    <location>
        <begin position="385"/>
        <end position="405"/>
    </location>
</feature>
<evidence type="ECO:0000313" key="9">
    <source>
        <dbReference type="EMBL" id="CDR40746.1"/>
    </source>
</evidence>
<proteinExistence type="predicted"/>
<feature type="transmembrane region" description="Helical" evidence="7">
    <location>
        <begin position="271"/>
        <end position="292"/>
    </location>
</feature>
<feature type="domain" description="Major facilitator superfamily (MFS) profile" evidence="8">
    <location>
        <begin position="144"/>
        <end position="567"/>
    </location>
</feature>
<feature type="transmembrane region" description="Helical" evidence="7">
    <location>
        <begin position="417"/>
        <end position="441"/>
    </location>
</feature>
<dbReference type="EMBL" id="LK052940">
    <property type="protein sequence ID" value="CDR40746.1"/>
    <property type="molecule type" value="Genomic_DNA"/>
</dbReference>
<evidence type="ECO:0000256" key="4">
    <source>
        <dbReference type="ARBA" id="ARBA00022989"/>
    </source>
</evidence>
<dbReference type="InterPro" id="IPR020846">
    <property type="entry name" value="MFS_dom"/>
</dbReference>
<evidence type="ECO:0000256" key="5">
    <source>
        <dbReference type="ARBA" id="ARBA00023136"/>
    </source>
</evidence>
<dbReference type="SUPFAM" id="SSF103473">
    <property type="entry name" value="MFS general substrate transporter"/>
    <property type="match status" value="1"/>
</dbReference>
<dbReference type="Gene3D" id="1.20.1250.20">
    <property type="entry name" value="MFS general substrate transporter like domains"/>
    <property type="match status" value="1"/>
</dbReference>
<feature type="transmembrane region" description="Helical" evidence="7">
    <location>
        <begin position="304"/>
        <end position="325"/>
    </location>
</feature>